<dbReference type="NCBIfam" id="TIGR01679">
    <property type="entry name" value="bact_FAD_ox"/>
    <property type="match status" value="1"/>
</dbReference>
<accession>A0ABP5EPN9</accession>
<sequence length="455" mass="50389">MAAIPRTLCTALVKETTVAEKWRNWARQQACVPARVERPADEEQLSAAIKRAAREGLRVRAVGSGHSFTDTCLTDGVMIDQTGMQRVLGVDRATGLVRVEAGVKLHRLTAELHQHGLALENQGDIDTQSLAGALATATHGTGERFRNLSANVVGCRLVTATGDVVEIDEARDPDAWRAARVSVGALGVISSYTLRCVPAFRIHRIDEVRPATEVLVDLDRLVAEHDHFEVMALPHTDKVLTYASQRTDRPAAPPGRLAAWWNDDLLSNAGLGAACHFGRLFPGAVPRVARALTGVIGRYEQLNDSHRVYAHKRRVRFTEMEYAIPRVHAVEALERVRALIVARWIPVLFPIEVRFTAPDDAFLSTAYGRDTAYIAVHQVVRAEYEPFFRAVEAIMDEYEGRPHWGKRHFQSAATLAARYPAWQDFQAVRARLDPHGLFTNDYVARVLGAPAGREA</sequence>
<dbReference type="PROSITE" id="PS51387">
    <property type="entry name" value="FAD_PCMH"/>
    <property type="match status" value="1"/>
</dbReference>
<dbReference type="PANTHER" id="PTHR43762:SF1">
    <property type="entry name" value="D-ARABINONO-1,4-LACTONE OXIDASE"/>
    <property type="match status" value="1"/>
</dbReference>
<dbReference type="InterPro" id="IPR016167">
    <property type="entry name" value="FAD-bd_PCMH_sub1"/>
</dbReference>
<evidence type="ECO:0000256" key="1">
    <source>
        <dbReference type="ARBA" id="ARBA00023002"/>
    </source>
</evidence>
<dbReference type="InterPro" id="IPR006094">
    <property type="entry name" value="Oxid_FAD_bind_N"/>
</dbReference>
<dbReference type="InterPro" id="IPR016166">
    <property type="entry name" value="FAD-bd_PCMH"/>
</dbReference>
<gene>
    <name evidence="3" type="ORF">GCM10009838_79360</name>
</gene>
<protein>
    <submittedName>
        <fullName evidence="3">L-gulono-1,4-lactone dehydrogenase</fullName>
    </submittedName>
</protein>
<dbReference type="PIRSF" id="PIRSF000136">
    <property type="entry name" value="LGO_GLO"/>
    <property type="match status" value="1"/>
</dbReference>
<dbReference type="InterPro" id="IPR016171">
    <property type="entry name" value="Vanillyl_alc_oxidase_C-sub2"/>
</dbReference>
<reference evidence="4" key="1">
    <citation type="journal article" date="2019" name="Int. J. Syst. Evol. Microbiol.">
        <title>The Global Catalogue of Microorganisms (GCM) 10K type strain sequencing project: providing services to taxonomists for standard genome sequencing and annotation.</title>
        <authorList>
            <consortium name="The Broad Institute Genomics Platform"/>
            <consortium name="The Broad Institute Genome Sequencing Center for Infectious Disease"/>
            <person name="Wu L."/>
            <person name="Ma J."/>
        </authorList>
    </citation>
    <scope>NUCLEOTIDE SEQUENCE [LARGE SCALE GENOMIC DNA]</scope>
    <source>
        <strain evidence="4">JCM 16013</strain>
    </source>
</reference>
<dbReference type="InterPro" id="IPR016169">
    <property type="entry name" value="FAD-bd_PCMH_sub2"/>
</dbReference>
<dbReference type="EMBL" id="BAAAQM010000072">
    <property type="protein sequence ID" value="GAA2001666.1"/>
    <property type="molecule type" value="Genomic_DNA"/>
</dbReference>
<dbReference type="InterPro" id="IPR036318">
    <property type="entry name" value="FAD-bd_PCMH-like_sf"/>
</dbReference>
<comment type="caution">
    <text evidence="3">The sequence shown here is derived from an EMBL/GenBank/DDBJ whole genome shotgun (WGS) entry which is preliminary data.</text>
</comment>
<dbReference type="Pfam" id="PF04030">
    <property type="entry name" value="ALO"/>
    <property type="match status" value="1"/>
</dbReference>
<evidence type="ECO:0000259" key="2">
    <source>
        <dbReference type="PROSITE" id="PS51387"/>
    </source>
</evidence>
<dbReference type="Gene3D" id="1.10.45.10">
    <property type="entry name" value="Vanillyl-alcohol Oxidase, Chain A, domain 4"/>
    <property type="match status" value="1"/>
</dbReference>
<dbReference type="SUPFAM" id="SSF56176">
    <property type="entry name" value="FAD-binding/transporter-associated domain-like"/>
    <property type="match status" value="1"/>
</dbReference>
<dbReference type="PANTHER" id="PTHR43762">
    <property type="entry name" value="L-GULONOLACTONE OXIDASE"/>
    <property type="match status" value="1"/>
</dbReference>
<dbReference type="Gene3D" id="3.30.465.10">
    <property type="match status" value="1"/>
</dbReference>
<evidence type="ECO:0000313" key="3">
    <source>
        <dbReference type="EMBL" id="GAA2001666.1"/>
    </source>
</evidence>
<proteinExistence type="predicted"/>
<dbReference type="InterPro" id="IPR010031">
    <property type="entry name" value="FAD_lactone_oxidase-like"/>
</dbReference>
<feature type="domain" description="FAD-binding PCMH-type" evidence="2">
    <location>
        <begin position="29"/>
        <end position="199"/>
    </location>
</feature>
<dbReference type="Pfam" id="PF01565">
    <property type="entry name" value="FAD_binding_4"/>
    <property type="match status" value="1"/>
</dbReference>
<name>A0ABP5EPN9_9ACTN</name>
<dbReference type="Proteomes" id="UP001499854">
    <property type="component" value="Unassembled WGS sequence"/>
</dbReference>
<dbReference type="Gene3D" id="3.30.70.2520">
    <property type="match status" value="1"/>
</dbReference>
<keyword evidence="1" id="KW-0560">Oxidoreductase</keyword>
<keyword evidence="4" id="KW-1185">Reference proteome</keyword>
<dbReference type="Gene3D" id="3.30.43.10">
    <property type="entry name" value="Uridine Diphospho-n-acetylenolpyruvylglucosamine Reductase, domain 2"/>
    <property type="match status" value="1"/>
</dbReference>
<organism evidence="3 4">
    <name type="scientific">Catenulispora subtropica</name>
    <dbReference type="NCBI Taxonomy" id="450798"/>
    <lineage>
        <taxon>Bacteria</taxon>
        <taxon>Bacillati</taxon>
        <taxon>Actinomycetota</taxon>
        <taxon>Actinomycetes</taxon>
        <taxon>Catenulisporales</taxon>
        <taxon>Catenulisporaceae</taxon>
        <taxon>Catenulispora</taxon>
    </lineage>
</organism>
<dbReference type="InterPro" id="IPR007173">
    <property type="entry name" value="ALO_C"/>
</dbReference>
<evidence type="ECO:0000313" key="4">
    <source>
        <dbReference type="Proteomes" id="UP001499854"/>
    </source>
</evidence>